<dbReference type="Gene3D" id="3.40.640.10">
    <property type="entry name" value="Type I PLP-dependent aspartate aminotransferase-like (Major domain)"/>
    <property type="match status" value="1"/>
</dbReference>
<name>A0AAW5C511_9FIRM</name>
<evidence type="ECO:0000259" key="7">
    <source>
        <dbReference type="Pfam" id="PF00155"/>
    </source>
</evidence>
<dbReference type="EMBL" id="JAAITT010000010">
    <property type="protein sequence ID" value="NSJ48853.1"/>
    <property type="molecule type" value="Genomic_DNA"/>
</dbReference>
<evidence type="ECO:0000256" key="2">
    <source>
        <dbReference type="ARBA" id="ARBA00012224"/>
    </source>
</evidence>
<dbReference type="EC" id="4.4.1.13" evidence="2"/>
<dbReference type="AlphaFoldDB" id="A0AAW5C511"/>
<evidence type="ECO:0000256" key="1">
    <source>
        <dbReference type="ARBA" id="ARBA00001933"/>
    </source>
</evidence>
<evidence type="ECO:0000256" key="5">
    <source>
        <dbReference type="ARBA" id="ARBA00037974"/>
    </source>
</evidence>
<dbReference type="NCBIfam" id="TIGR04350">
    <property type="entry name" value="C_S_lyase_PatB"/>
    <property type="match status" value="1"/>
</dbReference>
<dbReference type="CDD" id="cd00609">
    <property type="entry name" value="AAT_like"/>
    <property type="match status" value="1"/>
</dbReference>
<gene>
    <name evidence="9" type="ORF">G5B36_09085</name>
    <name evidence="8" type="ORF">L0N08_18035</name>
</gene>
<evidence type="ECO:0000313" key="8">
    <source>
        <dbReference type="EMBL" id="MCG4747329.1"/>
    </source>
</evidence>
<keyword evidence="4 8" id="KW-0456">Lyase</keyword>
<dbReference type="PANTHER" id="PTHR43525">
    <property type="entry name" value="PROTEIN MALY"/>
    <property type="match status" value="1"/>
</dbReference>
<reference evidence="8" key="3">
    <citation type="submission" date="2022-01" db="EMBL/GenBank/DDBJ databases">
        <title>Collection of gut derived symbiotic bacterial strains cultured from healthy donors.</title>
        <authorList>
            <person name="Lin H."/>
            <person name="Kohout C."/>
            <person name="Waligurski E."/>
            <person name="Pamer E.G."/>
        </authorList>
    </citation>
    <scope>NUCLEOTIDE SEQUENCE</scope>
    <source>
        <strain evidence="8">DFI.6.55</strain>
    </source>
</reference>
<dbReference type="InterPro" id="IPR004839">
    <property type="entry name" value="Aminotransferase_I/II_large"/>
</dbReference>
<dbReference type="InterPro" id="IPR015421">
    <property type="entry name" value="PyrdxlP-dep_Trfase_major"/>
</dbReference>
<keyword evidence="10" id="KW-1185">Reference proteome</keyword>
<evidence type="ECO:0000256" key="4">
    <source>
        <dbReference type="ARBA" id="ARBA00023239"/>
    </source>
</evidence>
<protein>
    <recommendedName>
        <fullName evidence="2">cysteine-S-conjugate beta-lyase</fullName>
        <ecNumber evidence="2">4.4.1.13</ecNumber>
    </recommendedName>
</protein>
<comment type="cofactor">
    <cofactor evidence="1">
        <name>pyridoxal 5'-phosphate</name>
        <dbReference type="ChEBI" id="CHEBI:597326"/>
    </cofactor>
</comment>
<dbReference type="RefSeq" id="WP_117561943.1">
    <property type="nucleotide sequence ID" value="NZ_JAAITT010000010.1"/>
</dbReference>
<dbReference type="GO" id="GO:0047804">
    <property type="term" value="F:cysteine-S-conjugate beta-lyase activity"/>
    <property type="evidence" value="ECO:0007669"/>
    <property type="project" value="UniProtKB-EC"/>
</dbReference>
<keyword evidence="6" id="KW-1133">Transmembrane helix</keyword>
<keyword evidence="6" id="KW-0812">Transmembrane</keyword>
<dbReference type="EMBL" id="JAKNGE010000023">
    <property type="protein sequence ID" value="MCG4747329.1"/>
    <property type="molecule type" value="Genomic_DNA"/>
</dbReference>
<dbReference type="Gene3D" id="3.90.1150.10">
    <property type="entry name" value="Aspartate Aminotransferase, domain 1"/>
    <property type="match status" value="1"/>
</dbReference>
<dbReference type="InterPro" id="IPR015422">
    <property type="entry name" value="PyrdxlP-dep_Trfase_small"/>
</dbReference>
<accession>A0AAW5C511</accession>
<evidence type="ECO:0000313" key="10">
    <source>
        <dbReference type="Proteomes" id="UP000669239"/>
    </source>
</evidence>
<keyword evidence="6" id="KW-0472">Membrane</keyword>
<proteinExistence type="inferred from homology"/>
<evidence type="ECO:0000256" key="3">
    <source>
        <dbReference type="ARBA" id="ARBA00022898"/>
    </source>
</evidence>
<sequence>MYDFDKAIDRRGTTSIKWNKQYAFGQKDGLLPFWIADTDFASVPEILDAIKERCNHPVIGYSEPLDSVYTAIQGWWERRHQWKPQTDWMLLSYGVVTGIYFTLNAVVPKGGKVLVFTPVYDPFFAAVKNSGHTLVDCPLDHKDNYYSINFQAFEEELKNGVEAVVICNPHNPIGRVWTDGEMEHIVDLCVEYGVYLLSDEIHADFGMTRPYTTAGRFEKIHDRLVVYTAISKTFNMAGLGSSCMMIPNPELKQKISDSYDACWMFGPCDLAFTAMEAAYTHGDAWVDQQLAYLEGNVETVNTFVAEHMPGVQVTKHEGTFLMWLDMTCFGKSSRELTSILAKEYGLALGDGSHYGTQAEGFMRLNIGCTRDTLIKGLEQMAVMYDKYVK</sequence>
<reference evidence="9 10" key="1">
    <citation type="journal article" date="2020" name="Cell Host Microbe">
        <title>Functional and Genomic Variation between Human-Derived Isolates of Lachnospiraceae Reveals Inter- and Intra-Species Diversity.</title>
        <authorList>
            <person name="Sorbara M.T."/>
            <person name="Littmann E.R."/>
            <person name="Fontana E."/>
            <person name="Moody T.U."/>
            <person name="Kohout C.E."/>
            <person name="Gjonbalaj M."/>
            <person name="Eaton V."/>
            <person name="Seok R."/>
            <person name="Leiner I.M."/>
            <person name="Pamer E.G."/>
        </authorList>
    </citation>
    <scope>NUCLEOTIDE SEQUENCE [LARGE SCALE GENOMIC DNA]</scope>
    <source>
        <strain evidence="9 10">MSK.1.17</strain>
    </source>
</reference>
<organism evidence="8 11">
    <name type="scientific">Enterocloster aldenensis</name>
    <dbReference type="NCBI Taxonomy" id="358742"/>
    <lineage>
        <taxon>Bacteria</taxon>
        <taxon>Bacillati</taxon>
        <taxon>Bacillota</taxon>
        <taxon>Clostridia</taxon>
        <taxon>Lachnospirales</taxon>
        <taxon>Lachnospiraceae</taxon>
        <taxon>Enterocloster</taxon>
    </lineage>
</organism>
<dbReference type="Proteomes" id="UP001299608">
    <property type="component" value="Unassembled WGS sequence"/>
</dbReference>
<dbReference type="InterPro" id="IPR027619">
    <property type="entry name" value="C-S_lyase_PatB-like"/>
</dbReference>
<reference evidence="9" key="2">
    <citation type="submission" date="2020-02" db="EMBL/GenBank/DDBJ databases">
        <authorList>
            <person name="Littmann E."/>
            <person name="Sorbara M."/>
        </authorList>
    </citation>
    <scope>NUCLEOTIDE SEQUENCE</scope>
    <source>
        <strain evidence="9">MSK.1.17</strain>
    </source>
</reference>
<comment type="caution">
    <text evidence="8">The sequence shown here is derived from an EMBL/GenBank/DDBJ whole genome shotgun (WGS) entry which is preliminary data.</text>
</comment>
<evidence type="ECO:0000313" key="9">
    <source>
        <dbReference type="EMBL" id="NSJ48853.1"/>
    </source>
</evidence>
<dbReference type="SUPFAM" id="SSF53383">
    <property type="entry name" value="PLP-dependent transferases"/>
    <property type="match status" value="1"/>
</dbReference>
<evidence type="ECO:0000256" key="6">
    <source>
        <dbReference type="SAM" id="Phobius"/>
    </source>
</evidence>
<dbReference type="PANTHER" id="PTHR43525:SF1">
    <property type="entry name" value="PROTEIN MALY"/>
    <property type="match status" value="1"/>
</dbReference>
<comment type="similarity">
    <text evidence="5">Belongs to the class-II pyridoxal-phosphate-dependent aminotransferase family. MalY/PatB cystathionine beta-lyase subfamily.</text>
</comment>
<dbReference type="Pfam" id="PF00155">
    <property type="entry name" value="Aminotran_1_2"/>
    <property type="match status" value="1"/>
</dbReference>
<feature type="domain" description="Aminotransferase class I/classII large" evidence="7">
    <location>
        <begin position="42"/>
        <end position="376"/>
    </location>
</feature>
<dbReference type="InterPro" id="IPR015424">
    <property type="entry name" value="PyrdxlP-dep_Trfase"/>
</dbReference>
<dbReference type="GO" id="GO:0030170">
    <property type="term" value="F:pyridoxal phosphate binding"/>
    <property type="evidence" value="ECO:0007669"/>
    <property type="project" value="InterPro"/>
</dbReference>
<dbReference type="Proteomes" id="UP000669239">
    <property type="component" value="Unassembled WGS sequence"/>
</dbReference>
<evidence type="ECO:0000313" key="11">
    <source>
        <dbReference type="Proteomes" id="UP001299608"/>
    </source>
</evidence>
<feature type="transmembrane region" description="Helical" evidence="6">
    <location>
        <begin position="88"/>
        <end position="107"/>
    </location>
</feature>
<dbReference type="InterPro" id="IPR051798">
    <property type="entry name" value="Class-II_PLP-Dep_Aminotrans"/>
</dbReference>
<keyword evidence="3" id="KW-0663">Pyridoxal phosphate</keyword>